<dbReference type="EMBL" id="SNSA01000005">
    <property type="protein sequence ID" value="TEU27186.1"/>
    <property type="molecule type" value="Genomic_DNA"/>
</dbReference>
<dbReference type="InterPro" id="IPR029057">
    <property type="entry name" value="PRTase-like"/>
</dbReference>
<dbReference type="InterPro" id="IPR023214">
    <property type="entry name" value="HAD_sf"/>
</dbReference>
<dbReference type="SUPFAM" id="SSF53271">
    <property type="entry name" value="PRTase-like"/>
    <property type="match status" value="1"/>
</dbReference>
<accession>A0A5E9PEF8</accession>
<dbReference type="Gene3D" id="3.40.50.1000">
    <property type="entry name" value="HAD superfamily/HAD-like"/>
    <property type="match status" value="1"/>
</dbReference>
<dbReference type="AlphaFoldDB" id="A0A5E9PEF8"/>
<gene>
    <name evidence="1" type="ORF">E2R16_12050</name>
</gene>
<dbReference type="Gene3D" id="3.40.50.2020">
    <property type="match status" value="1"/>
</dbReference>
<dbReference type="InterPro" id="IPR000836">
    <property type="entry name" value="PRTase_dom"/>
</dbReference>
<dbReference type="Pfam" id="PF13419">
    <property type="entry name" value="HAD_2"/>
    <property type="match status" value="1"/>
</dbReference>
<dbReference type="CDD" id="cd06223">
    <property type="entry name" value="PRTases_typeI"/>
    <property type="match status" value="1"/>
</dbReference>
<dbReference type="InterPro" id="IPR041492">
    <property type="entry name" value="HAD_2"/>
</dbReference>
<evidence type="ECO:0000313" key="1">
    <source>
        <dbReference type="EMBL" id="TEU27186.1"/>
    </source>
</evidence>
<evidence type="ECO:0000313" key="2">
    <source>
        <dbReference type="Proteomes" id="UP000297445"/>
    </source>
</evidence>
<name>A0A5E9PEF8_9GAMM</name>
<dbReference type="RefSeq" id="WP_134262924.1">
    <property type="nucleotide sequence ID" value="NZ_SNSA01000005.1"/>
</dbReference>
<organism evidence="1 2">
    <name type="scientific">Acinetobacter seifertii</name>
    <dbReference type="NCBI Taxonomy" id="1530123"/>
    <lineage>
        <taxon>Bacteria</taxon>
        <taxon>Pseudomonadati</taxon>
        <taxon>Pseudomonadota</taxon>
        <taxon>Gammaproteobacteria</taxon>
        <taxon>Moraxellales</taxon>
        <taxon>Moraxellaceae</taxon>
        <taxon>Acinetobacter</taxon>
        <taxon>Acinetobacter calcoaceticus/baumannii complex</taxon>
    </lineage>
</organism>
<dbReference type="InterPro" id="IPR036412">
    <property type="entry name" value="HAD-like_sf"/>
</dbReference>
<sequence>MANLKAVVFSLRNIFFVEEEKRFDEKKIEQLIKLIKHLAKQGIKVILHSNDRWYMLQHGNITIAQYLSSITGESISYYNKSDFPAMPKKPKADAIPFILDQENLKPNEIIYVGCNRNDWQACINAKILFIKANWLKPDMEIPYGFSFDDIAALARFIDICCIKANTHNLISYIDNDVEFYTLSLYSTYKYQFQAYSASARSTAKKLTQDAEPDFWLMLFISKIYFSGLYREIQTIIAFPGHEVGYGNTVMDETLDIFAKCFRLSYLHDAIIRHTKSVKSQTARTQGNANLLGIYNHLNTLYLNLHPRKYGSNVQLKGNPYKGKNILLVDDIATSGYSFDAAKLLLEKAGASKVICFSWLKTINTPLNISTEPLSKDYNVYSPIRNAQNYYADSKPKQIAFSAIIPSHDIGYEMTRLFTDFLQWNEDIL</sequence>
<dbReference type="CDD" id="cd01427">
    <property type="entry name" value="HAD_like"/>
    <property type="match status" value="1"/>
</dbReference>
<comment type="caution">
    <text evidence="1">The sequence shown here is derived from an EMBL/GenBank/DDBJ whole genome shotgun (WGS) entry which is preliminary data.</text>
</comment>
<protein>
    <submittedName>
        <fullName evidence="1">Uncharacterized protein</fullName>
    </submittedName>
</protein>
<dbReference type="SUPFAM" id="SSF56784">
    <property type="entry name" value="HAD-like"/>
    <property type="match status" value="1"/>
</dbReference>
<reference evidence="1 2" key="1">
    <citation type="submission" date="2019-03" db="EMBL/GenBank/DDBJ databases">
        <title>Draft genome sequence of an environmental Acinetobacter seifertii from Brazil.</title>
        <authorList>
            <person name="Furlan J.P.R."/>
            <person name="Stehling E.G."/>
        </authorList>
    </citation>
    <scope>NUCLEOTIDE SEQUENCE [LARGE SCALE GENOMIC DNA]</scope>
    <source>
        <strain evidence="1 2">SAb133</strain>
    </source>
</reference>
<proteinExistence type="predicted"/>
<dbReference type="Proteomes" id="UP000297445">
    <property type="component" value="Unassembled WGS sequence"/>
</dbReference>